<feature type="region of interest" description="Disordered" evidence="1">
    <location>
        <begin position="50"/>
        <end position="69"/>
    </location>
</feature>
<dbReference type="InParanoid" id="A0A3N4LNV6"/>
<dbReference type="PANTHER" id="PTHR43591:SF10">
    <property type="entry name" value="ABC TRANSMEMBRANE TYPE-1 DOMAIN-CONTAINING PROTEIN-RELATED"/>
    <property type="match status" value="1"/>
</dbReference>
<dbReference type="EMBL" id="ML121541">
    <property type="protein sequence ID" value="RPB24574.1"/>
    <property type="molecule type" value="Genomic_DNA"/>
</dbReference>
<dbReference type="Proteomes" id="UP000267821">
    <property type="component" value="Unassembled WGS sequence"/>
</dbReference>
<keyword evidence="3" id="KW-1185">Reference proteome</keyword>
<feature type="compositionally biased region" description="Low complexity" evidence="1">
    <location>
        <begin position="34"/>
        <end position="44"/>
    </location>
</feature>
<protein>
    <submittedName>
        <fullName evidence="2">S-adenosyl-L-methionine-dependent methyltransferase</fullName>
    </submittedName>
</protein>
<keyword evidence="2" id="KW-0489">Methyltransferase</keyword>
<dbReference type="Gene3D" id="3.40.50.150">
    <property type="entry name" value="Vaccinia Virus protein VP39"/>
    <property type="match status" value="1"/>
</dbReference>
<dbReference type="PANTHER" id="PTHR43591">
    <property type="entry name" value="METHYLTRANSFERASE"/>
    <property type="match status" value="1"/>
</dbReference>
<dbReference type="InterPro" id="IPR029063">
    <property type="entry name" value="SAM-dependent_MTases_sf"/>
</dbReference>
<accession>A0A3N4LNV6</accession>
<dbReference type="SUPFAM" id="SSF53335">
    <property type="entry name" value="S-adenosyl-L-methionine-dependent methyltransferases"/>
    <property type="match status" value="1"/>
</dbReference>
<dbReference type="STRING" id="1051890.A0A3N4LNV6"/>
<dbReference type="GO" id="GO:0032259">
    <property type="term" value="P:methylation"/>
    <property type="evidence" value="ECO:0007669"/>
    <property type="project" value="UniProtKB-KW"/>
</dbReference>
<evidence type="ECO:0000313" key="3">
    <source>
        <dbReference type="Proteomes" id="UP000267821"/>
    </source>
</evidence>
<reference evidence="2 3" key="1">
    <citation type="journal article" date="2018" name="Nat. Ecol. Evol.">
        <title>Pezizomycetes genomes reveal the molecular basis of ectomycorrhizal truffle lifestyle.</title>
        <authorList>
            <person name="Murat C."/>
            <person name="Payen T."/>
            <person name="Noel B."/>
            <person name="Kuo A."/>
            <person name="Morin E."/>
            <person name="Chen J."/>
            <person name="Kohler A."/>
            <person name="Krizsan K."/>
            <person name="Balestrini R."/>
            <person name="Da Silva C."/>
            <person name="Montanini B."/>
            <person name="Hainaut M."/>
            <person name="Levati E."/>
            <person name="Barry K.W."/>
            <person name="Belfiori B."/>
            <person name="Cichocki N."/>
            <person name="Clum A."/>
            <person name="Dockter R.B."/>
            <person name="Fauchery L."/>
            <person name="Guy J."/>
            <person name="Iotti M."/>
            <person name="Le Tacon F."/>
            <person name="Lindquist E.A."/>
            <person name="Lipzen A."/>
            <person name="Malagnac F."/>
            <person name="Mello A."/>
            <person name="Molinier V."/>
            <person name="Miyauchi S."/>
            <person name="Poulain J."/>
            <person name="Riccioni C."/>
            <person name="Rubini A."/>
            <person name="Sitrit Y."/>
            <person name="Splivallo R."/>
            <person name="Traeger S."/>
            <person name="Wang M."/>
            <person name="Zifcakova L."/>
            <person name="Wipf D."/>
            <person name="Zambonelli A."/>
            <person name="Paolocci F."/>
            <person name="Nowrousian M."/>
            <person name="Ottonello S."/>
            <person name="Baldrian P."/>
            <person name="Spatafora J.W."/>
            <person name="Henrissat B."/>
            <person name="Nagy L.G."/>
            <person name="Aury J.M."/>
            <person name="Wincker P."/>
            <person name="Grigoriev I.V."/>
            <person name="Bonfante P."/>
            <person name="Martin F.M."/>
        </authorList>
    </citation>
    <scope>NUCLEOTIDE SEQUENCE [LARGE SCALE GENOMIC DNA]</scope>
    <source>
        <strain evidence="2 3">ATCC MYA-4762</strain>
    </source>
</reference>
<feature type="compositionally biased region" description="Low complexity" evidence="1">
    <location>
        <begin position="181"/>
        <end position="200"/>
    </location>
</feature>
<dbReference type="CDD" id="cd02440">
    <property type="entry name" value="AdoMet_MTases"/>
    <property type="match status" value="1"/>
</dbReference>
<feature type="region of interest" description="Disordered" evidence="1">
    <location>
        <begin position="169"/>
        <end position="214"/>
    </location>
</feature>
<dbReference type="AlphaFoldDB" id="A0A3N4LNV6"/>
<dbReference type="Pfam" id="PF13489">
    <property type="entry name" value="Methyltransf_23"/>
    <property type="match status" value="1"/>
</dbReference>
<gene>
    <name evidence="2" type="ORF">L211DRAFT_878298</name>
</gene>
<sequence>MPALANLMNPVEPDPRYTGDHQQNARTPPPQPQGNSGYSYNNASNVHQTYGASYSSLGPNREQSRATTFQNARTPAFLDPPRAHSIQLAPLSALTATLPPLNGTQGTYSSYPTAYQTSNPDTKLFWGDLQLQSSEGYLPLSVRGSVIGGHGSERHSNYPGTMVPHFHNPSSSGWKDPIMMSSSSSTTSSTKSTSTSPPSSRWGRGLSPKRSSENVNGRSYAAAMGCVFPNDAKEHERLDLSHKIYLLLMRGALHWAPIRNEPNRILDIGTGTGIWAIDMAEKYPNSTIIGADILNIQPVVEQFRLIEIIQCLLRTPRNVFFEIVDCESIWPWTEKFDYIHTRCLAGCMEDWPKLYAQAFNNLKPGGWIELQEYSTQVRHPDPNVSPRCSGSIIAKWEALFNEASMKSGRPPGSVVTESIQRELLRAGFVDVRQEVLMLPLGMWHPQREMKELGSYGLLNMLDGVEGFTLRLFTKYLGWNEQDCARLVEDVRNEFKRGVTLYTAQYIVWGRKPAVGEIVSNGQGSRSPPGVKVPYPANGQYYYQ</sequence>
<feature type="region of interest" description="Disordered" evidence="1">
    <location>
        <begin position="1"/>
        <end position="44"/>
    </location>
</feature>
<dbReference type="GO" id="GO:0008168">
    <property type="term" value="F:methyltransferase activity"/>
    <property type="evidence" value="ECO:0007669"/>
    <property type="project" value="UniProtKB-KW"/>
</dbReference>
<organism evidence="2 3">
    <name type="scientific">Terfezia boudieri ATCC MYA-4762</name>
    <dbReference type="NCBI Taxonomy" id="1051890"/>
    <lineage>
        <taxon>Eukaryota</taxon>
        <taxon>Fungi</taxon>
        <taxon>Dikarya</taxon>
        <taxon>Ascomycota</taxon>
        <taxon>Pezizomycotina</taxon>
        <taxon>Pezizomycetes</taxon>
        <taxon>Pezizales</taxon>
        <taxon>Pezizaceae</taxon>
        <taxon>Terfezia</taxon>
    </lineage>
</organism>
<evidence type="ECO:0000313" key="2">
    <source>
        <dbReference type="EMBL" id="RPB24574.1"/>
    </source>
</evidence>
<keyword evidence="2" id="KW-0808">Transferase</keyword>
<name>A0A3N4LNV6_9PEZI</name>
<evidence type="ECO:0000256" key="1">
    <source>
        <dbReference type="SAM" id="MobiDB-lite"/>
    </source>
</evidence>
<proteinExistence type="predicted"/>
<dbReference type="OrthoDB" id="2013972at2759"/>